<name>A0ABN2QHL9_9PSEU</name>
<protein>
    <submittedName>
        <fullName evidence="3">NAD-dependent epimerase/dehydratase family protein</fullName>
    </submittedName>
</protein>
<feature type="domain" description="NAD-dependent epimerase/dehydratase" evidence="2">
    <location>
        <begin position="16"/>
        <end position="178"/>
    </location>
</feature>
<dbReference type="InterPro" id="IPR001509">
    <property type="entry name" value="Epimerase_deHydtase"/>
</dbReference>
<dbReference type="Proteomes" id="UP001501116">
    <property type="component" value="Unassembled WGS sequence"/>
</dbReference>
<keyword evidence="4" id="KW-1185">Reference proteome</keyword>
<organism evidence="3 4">
    <name type="scientific">Amycolatopsis minnesotensis</name>
    <dbReference type="NCBI Taxonomy" id="337894"/>
    <lineage>
        <taxon>Bacteria</taxon>
        <taxon>Bacillati</taxon>
        <taxon>Actinomycetota</taxon>
        <taxon>Actinomycetes</taxon>
        <taxon>Pseudonocardiales</taxon>
        <taxon>Pseudonocardiaceae</taxon>
        <taxon>Amycolatopsis</taxon>
    </lineage>
</organism>
<dbReference type="EMBL" id="BAAANN010000007">
    <property type="protein sequence ID" value="GAA1952147.1"/>
    <property type="molecule type" value="Genomic_DNA"/>
</dbReference>
<dbReference type="Pfam" id="PF01370">
    <property type="entry name" value="Epimerase"/>
    <property type="match status" value="1"/>
</dbReference>
<gene>
    <name evidence="3" type="ORF">GCM10009754_21330</name>
</gene>
<evidence type="ECO:0000313" key="3">
    <source>
        <dbReference type="EMBL" id="GAA1952147.1"/>
    </source>
</evidence>
<dbReference type="SUPFAM" id="SSF51735">
    <property type="entry name" value="NAD(P)-binding Rossmann-fold domains"/>
    <property type="match status" value="1"/>
</dbReference>
<accession>A0ABN2QHL9</accession>
<evidence type="ECO:0000259" key="2">
    <source>
        <dbReference type="Pfam" id="PF01370"/>
    </source>
</evidence>
<proteinExistence type="inferred from homology"/>
<comment type="similarity">
    <text evidence="1">Belongs to the NAD(P)-dependent epimerase/dehydratase family.</text>
</comment>
<evidence type="ECO:0000256" key="1">
    <source>
        <dbReference type="ARBA" id="ARBA00007637"/>
    </source>
</evidence>
<evidence type="ECO:0000313" key="4">
    <source>
        <dbReference type="Proteomes" id="UP001501116"/>
    </source>
</evidence>
<comment type="caution">
    <text evidence="3">The sequence shown here is derived from an EMBL/GenBank/DDBJ whole genome shotgun (WGS) entry which is preliminary data.</text>
</comment>
<dbReference type="Gene3D" id="3.40.50.720">
    <property type="entry name" value="NAD(P)-binding Rossmann-like Domain"/>
    <property type="match status" value="1"/>
</dbReference>
<dbReference type="PANTHER" id="PTHR43000">
    <property type="entry name" value="DTDP-D-GLUCOSE 4,6-DEHYDRATASE-RELATED"/>
    <property type="match status" value="1"/>
</dbReference>
<dbReference type="RefSeq" id="WP_344416245.1">
    <property type="nucleotide sequence ID" value="NZ_BAAANN010000007.1"/>
</dbReference>
<sequence>MEIIGNGFLAGHATGYFGDRHPDVTFIAAGVSGVHITDVSEFEREASLVYDVIRRCKAEGRTVIFLSTASSGMYGADGSRGTEGGPVFPLSAYGRHKLGLEHVCAVSEASWLVLRLSHIVGSGQQPHQLLPSLTRQLLSGLVKVYTGVSRDLLDVNDMLAILDALLTGGVRNEVINLASGRSEAVEYIVDELEARLGVEAERQTIRTPAKFATINVDKLRDLVPGFDEFGFGRTYLHSLLDRNITELADRAKNHLALTP</sequence>
<reference evidence="3 4" key="1">
    <citation type="journal article" date="2019" name="Int. J. Syst. Evol. Microbiol.">
        <title>The Global Catalogue of Microorganisms (GCM) 10K type strain sequencing project: providing services to taxonomists for standard genome sequencing and annotation.</title>
        <authorList>
            <consortium name="The Broad Institute Genomics Platform"/>
            <consortium name="The Broad Institute Genome Sequencing Center for Infectious Disease"/>
            <person name="Wu L."/>
            <person name="Ma J."/>
        </authorList>
    </citation>
    <scope>NUCLEOTIDE SEQUENCE [LARGE SCALE GENOMIC DNA]</scope>
    <source>
        <strain evidence="3 4">JCM 14545</strain>
    </source>
</reference>
<dbReference type="InterPro" id="IPR036291">
    <property type="entry name" value="NAD(P)-bd_dom_sf"/>
</dbReference>